<feature type="compositionally biased region" description="Pro residues" evidence="1">
    <location>
        <begin position="12"/>
        <end position="21"/>
    </location>
</feature>
<keyword evidence="3" id="KW-1185">Reference proteome</keyword>
<dbReference type="EMBL" id="BIFR01000001">
    <property type="protein sequence ID" value="GCE11915.1"/>
    <property type="molecule type" value="Genomic_DNA"/>
</dbReference>
<dbReference type="OrthoDB" id="155536at2"/>
<organism evidence="2 3">
    <name type="scientific">Tengunoibacter tsumagoiensis</name>
    <dbReference type="NCBI Taxonomy" id="2014871"/>
    <lineage>
        <taxon>Bacteria</taxon>
        <taxon>Bacillati</taxon>
        <taxon>Chloroflexota</taxon>
        <taxon>Ktedonobacteria</taxon>
        <taxon>Ktedonobacterales</taxon>
        <taxon>Dictyobacteraceae</taxon>
        <taxon>Tengunoibacter</taxon>
    </lineage>
</organism>
<dbReference type="RefSeq" id="WP_126579587.1">
    <property type="nucleotide sequence ID" value="NZ_BIFR01000001.1"/>
</dbReference>
<name>A0A401ZYJ4_9CHLR</name>
<dbReference type="AlphaFoldDB" id="A0A401ZYJ4"/>
<evidence type="ECO:0000313" key="2">
    <source>
        <dbReference type="EMBL" id="GCE11915.1"/>
    </source>
</evidence>
<gene>
    <name evidence="2" type="ORF">KTT_17740</name>
</gene>
<evidence type="ECO:0000256" key="1">
    <source>
        <dbReference type="SAM" id="MobiDB-lite"/>
    </source>
</evidence>
<protein>
    <submittedName>
        <fullName evidence="2">Uncharacterized protein</fullName>
    </submittedName>
</protein>
<evidence type="ECO:0000313" key="3">
    <source>
        <dbReference type="Proteomes" id="UP000287352"/>
    </source>
</evidence>
<comment type="caution">
    <text evidence="2">The sequence shown here is derived from an EMBL/GenBank/DDBJ whole genome shotgun (WGS) entry which is preliminary data.</text>
</comment>
<feature type="region of interest" description="Disordered" evidence="1">
    <location>
        <begin position="1"/>
        <end position="27"/>
    </location>
</feature>
<reference evidence="3" key="1">
    <citation type="submission" date="2018-12" db="EMBL/GenBank/DDBJ databases">
        <title>Tengunoibacter tsumagoiensis gen. nov., sp. nov., Dictyobacter kobayashii sp. nov., D. alpinus sp. nov., and D. joshuensis sp. nov. and description of Dictyobacteraceae fam. nov. within the order Ktedonobacterales isolated from Tengu-no-mugimeshi.</title>
        <authorList>
            <person name="Wang C.M."/>
            <person name="Zheng Y."/>
            <person name="Sakai Y."/>
            <person name="Toyoda A."/>
            <person name="Minakuchi Y."/>
            <person name="Abe K."/>
            <person name="Yokota A."/>
            <person name="Yabe S."/>
        </authorList>
    </citation>
    <scope>NUCLEOTIDE SEQUENCE [LARGE SCALE GENOMIC DNA]</scope>
    <source>
        <strain evidence="3">Uno3</strain>
    </source>
</reference>
<sequence length="180" mass="20661">MPWMRRSDKEPQQPPAPPRPVKAPIIGQGHGLSELEGQHVQQLIREEQHSARALSIPAEDLSQEATTKMSPETARVIAVSHVRDILNLFNRDFLYGQGRFDEYNSGMLLKWGDGYSRRHIWITVENGNLIFETSHAKKCDKPYCNGTHHVLTPDLYTNVELINQELGDRFRRPVYESTED</sequence>
<feature type="compositionally biased region" description="Basic and acidic residues" evidence="1">
    <location>
        <begin position="1"/>
        <end position="11"/>
    </location>
</feature>
<dbReference type="Proteomes" id="UP000287352">
    <property type="component" value="Unassembled WGS sequence"/>
</dbReference>
<proteinExistence type="predicted"/>
<accession>A0A401ZYJ4</accession>